<dbReference type="EMBL" id="PXYI01000007">
    <property type="protein sequence ID" value="PSJ37904.1"/>
    <property type="molecule type" value="Genomic_DNA"/>
</dbReference>
<dbReference type="AlphaFoldDB" id="A0A2P7QIV6"/>
<evidence type="ECO:0000256" key="1">
    <source>
        <dbReference type="SAM" id="MobiDB-lite"/>
    </source>
</evidence>
<feature type="chain" id="PRO_5015157939" evidence="2">
    <location>
        <begin position="23"/>
        <end position="93"/>
    </location>
</feature>
<name>A0A2P7QIV6_9SPHN</name>
<gene>
    <name evidence="3" type="ORF">C7I55_19525</name>
</gene>
<protein>
    <submittedName>
        <fullName evidence="3">Uncharacterized protein</fullName>
    </submittedName>
</protein>
<proteinExistence type="predicted"/>
<keyword evidence="4" id="KW-1185">Reference proteome</keyword>
<evidence type="ECO:0000313" key="3">
    <source>
        <dbReference type="EMBL" id="PSJ37904.1"/>
    </source>
</evidence>
<reference evidence="3 4" key="1">
    <citation type="submission" date="2018-03" db="EMBL/GenBank/DDBJ databases">
        <title>The draft genome of Sphingosinicella sp. GL-C-18.</title>
        <authorList>
            <person name="Liu L."/>
            <person name="Li L."/>
            <person name="Liang L."/>
            <person name="Zhang X."/>
            <person name="Wang T."/>
        </authorList>
    </citation>
    <scope>NUCLEOTIDE SEQUENCE [LARGE SCALE GENOMIC DNA]</scope>
    <source>
        <strain evidence="3 4">GL-C-18</strain>
    </source>
</reference>
<evidence type="ECO:0000313" key="4">
    <source>
        <dbReference type="Proteomes" id="UP000241167"/>
    </source>
</evidence>
<feature type="compositionally biased region" description="Gly residues" evidence="1">
    <location>
        <begin position="34"/>
        <end position="51"/>
    </location>
</feature>
<dbReference type="Proteomes" id="UP000241167">
    <property type="component" value="Unassembled WGS sequence"/>
</dbReference>
<keyword evidence="2" id="KW-0732">Signal</keyword>
<sequence length="93" mass="9332">MSKTMIIGAAFSAIVIATPALAQDQGGPAHGQSAGSGGGSSSGGGRTGGGDATAETSQRESRSSRVVEPRRTPKRSQRAQCVNNLKQIGLGNH</sequence>
<dbReference type="RefSeq" id="WP_106514717.1">
    <property type="nucleotide sequence ID" value="NZ_PXYI01000007.1"/>
</dbReference>
<feature type="compositionally biased region" description="Basic and acidic residues" evidence="1">
    <location>
        <begin position="57"/>
        <end position="71"/>
    </location>
</feature>
<evidence type="ECO:0000256" key="2">
    <source>
        <dbReference type="SAM" id="SignalP"/>
    </source>
</evidence>
<organism evidence="3 4">
    <name type="scientific">Allosphingosinicella deserti</name>
    <dbReference type="NCBI Taxonomy" id="2116704"/>
    <lineage>
        <taxon>Bacteria</taxon>
        <taxon>Pseudomonadati</taxon>
        <taxon>Pseudomonadota</taxon>
        <taxon>Alphaproteobacteria</taxon>
        <taxon>Sphingomonadales</taxon>
        <taxon>Sphingomonadaceae</taxon>
        <taxon>Allosphingosinicella</taxon>
    </lineage>
</organism>
<accession>A0A2P7QIV6</accession>
<comment type="caution">
    <text evidence="3">The sequence shown here is derived from an EMBL/GenBank/DDBJ whole genome shotgun (WGS) entry which is preliminary data.</text>
</comment>
<feature type="region of interest" description="Disordered" evidence="1">
    <location>
        <begin position="23"/>
        <end position="93"/>
    </location>
</feature>
<feature type="signal peptide" evidence="2">
    <location>
        <begin position="1"/>
        <end position="22"/>
    </location>
</feature>